<keyword evidence="3" id="KW-1185">Reference proteome</keyword>
<comment type="caution">
    <text evidence="2">The sequence shown here is derived from an EMBL/GenBank/DDBJ whole genome shotgun (WGS) entry which is preliminary data.</text>
</comment>
<evidence type="ECO:0000313" key="3">
    <source>
        <dbReference type="Proteomes" id="UP000828390"/>
    </source>
</evidence>
<evidence type="ECO:0000256" key="1">
    <source>
        <dbReference type="SAM" id="MobiDB-lite"/>
    </source>
</evidence>
<feature type="region of interest" description="Disordered" evidence="1">
    <location>
        <begin position="1"/>
        <end position="28"/>
    </location>
</feature>
<organism evidence="2 3">
    <name type="scientific">Dreissena polymorpha</name>
    <name type="common">Zebra mussel</name>
    <name type="synonym">Mytilus polymorpha</name>
    <dbReference type="NCBI Taxonomy" id="45954"/>
    <lineage>
        <taxon>Eukaryota</taxon>
        <taxon>Metazoa</taxon>
        <taxon>Spiralia</taxon>
        <taxon>Lophotrochozoa</taxon>
        <taxon>Mollusca</taxon>
        <taxon>Bivalvia</taxon>
        <taxon>Autobranchia</taxon>
        <taxon>Heteroconchia</taxon>
        <taxon>Euheterodonta</taxon>
        <taxon>Imparidentia</taxon>
        <taxon>Neoheterodontei</taxon>
        <taxon>Myida</taxon>
        <taxon>Dreissenoidea</taxon>
        <taxon>Dreissenidae</taxon>
        <taxon>Dreissena</taxon>
    </lineage>
</organism>
<sequence>MDQHRKVSLSTQRSMASEDRGGGVKNLGSIGKGETVQVTRKIQILKRRLVLMSGLISERNKLTLFLK</sequence>
<dbReference type="AlphaFoldDB" id="A0A9D4DWV4"/>
<reference evidence="2" key="2">
    <citation type="submission" date="2020-11" db="EMBL/GenBank/DDBJ databases">
        <authorList>
            <person name="McCartney M.A."/>
            <person name="Auch B."/>
            <person name="Kono T."/>
            <person name="Mallez S."/>
            <person name="Becker A."/>
            <person name="Gohl D.M."/>
            <person name="Silverstein K.A.T."/>
            <person name="Koren S."/>
            <person name="Bechman K.B."/>
            <person name="Herman A."/>
            <person name="Abrahante J.E."/>
            <person name="Garbe J."/>
        </authorList>
    </citation>
    <scope>NUCLEOTIDE SEQUENCE</scope>
    <source>
        <strain evidence="2">Duluth1</strain>
        <tissue evidence="2">Whole animal</tissue>
    </source>
</reference>
<reference evidence="2" key="1">
    <citation type="journal article" date="2019" name="bioRxiv">
        <title>The Genome of the Zebra Mussel, Dreissena polymorpha: A Resource for Invasive Species Research.</title>
        <authorList>
            <person name="McCartney M.A."/>
            <person name="Auch B."/>
            <person name="Kono T."/>
            <person name="Mallez S."/>
            <person name="Zhang Y."/>
            <person name="Obille A."/>
            <person name="Becker A."/>
            <person name="Abrahante J.E."/>
            <person name="Garbe J."/>
            <person name="Badalamenti J.P."/>
            <person name="Herman A."/>
            <person name="Mangelson H."/>
            <person name="Liachko I."/>
            <person name="Sullivan S."/>
            <person name="Sone E.D."/>
            <person name="Koren S."/>
            <person name="Silverstein K.A.T."/>
            <person name="Beckman K.B."/>
            <person name="Gohl D.M."/>
        </authorList>
    </citation>
    <scope>NUCLEOTIDE SEQUENCE</scope>
    <source>
        <strain evidence="2">Duluth1</strain>
        <tissue evidence="2">Whole animal</tissue>
    </source>
</reference>
<name>A0A9D4DWV4_DREPO</name>
<gene>
    <name evidence="2" type="ORF">DPMN_170175</name>
</gene>
<accession>A0A9D4DWV4</accession>
<proteinExistence type="predicted"/>
<dbReference type="Proteomes" id="UP000828390">
    <property type="component" value="Unassembled WGS sequence"/>
</dbReference>
<evidence type="ECO:0000313" key="2">
    <source>
        <dbReference type="EMBL" id="KAH3768953.1"/>
    </source>
</evidence>
<protein>
    <submittedName>
        <fullName evidence="2">Uncharacterized protein</fullName>
    </submittedName>
</protein>
<dbReference type="EMBL" id="JAIWYP010000009">
    <property type="protein sequence ID" value="KAH3768953.1"/>
    <property type="molecule type" value="Genomic_DNA"/>
</dbReference>